<organism evidence="2 3">
    <name type="scientific">Gordonia jinhuaensis</name>
    <dbReference type="NCBI Taxonomy" id="1517702"/>
    <lineage>
        <taxon>Bacteria</taxon>
        <taxon>Bacillati</taxon>
        <taxon>Actinomycetota</taxon>
        <taxon>Actinomycetes</taxon>
        <taxon>Mycobacteriales</taxon>
        <taxon>Gordoniaceae</taxon>
        <taxon>Gordonia</taxon>
    </lineage>
</organism>
<dbReference type="EMBL" id="BMGC01000020">
    <property type="protein sequence ID" value="GGB37577.1"/>
    <property type="molecule type" value="Genomic_DNA"/>
</dbReference>
<evidence type="ECO:0000313" key="3">
    <source>
        <dbReference type="Proteomes" id="UP000621454"/>
    </source>
</evidence>
<feature type="transmembrane region" description="Helical" evidence="1">
    <location>
        <begin position="38"/>
        <end position="62"/>
    </location>
</feature>
<keyword evidence="1" id="KW-0812">Transmembrane</keyword>
<gene>
    <name evidence="2" type="ORF">GCM10011489_26680</name>
</gene>
<proteinExistence type="predicted"/>
<reference evidence="2" key="1">
    <citation type="journal article" date="2014" name="Int. J. Syst. Evol. Microbiol.">
        <title>Complete genome sequence of Corynebacterium casei LMG S-19264T (=DSM 44701T), isolated from a smear-ripened cheese.</title>
        <authorList>
            <consortium name="US DOE Joint Genome Institute (JGI-PGF)"/>
            <person name="Walter F."/>
            <person name="Albersmeier A."/>
            <person name="Kalinowski J."/>
            <person name="Ruckert C."/>
        </authorList>
    </citation>
    <scope>NUCLEOTIDE SEQUENCE</scope>
    <source>
        <strain evidence="2">CGMCC 1.12827</strain>
    </source>
</reference>
<dbReference type="Proteomes" id="UP000621454">
    <property type="component" value="Unassembled WGS sequence"/>
</dbReference>
<dbReference type="AlphaFoldDB" id="A0A916TA44"/>
<keyword evidence="1" id="KW-0472">Membrane</keyword>
<comment type="caution">
    <text evidence="2">The sequence shown here is derived from an EMBL/GenBank/DDBJ whole genome shotgun (WGS) entry which is preliminary data.</text>
</comment>
<sequence length="211" mass="22661">MTTPMGPPGPGVGLGYADGGGWMPIPPSPGPRRRRHPAIWIALGLIVLLIAGAVGTGIYRLWHPGGRITALSQTTIGDCITVRGDSDALRVRKADCDAQTFSFYVAEKYARGGRCSDDGYNVLTQHGTDTLLCLTPNMKADKCYQFPSRTGGGGLVDIGDIACASPPHRATNVVVRVTQRGHDLDPSSCTDALEYLKPRRVVYCVEPVQRR</sequence>
<accession>A0A916TA44</accession>
<protein>
    <submittedName>
        <fullName evidence="2">Uncharacterized protein</fullName>
    </submittedName>
</protein>
<name>A0A916TA44_9ACTN</name>
<keyword evidence="3" id="KW-1185">Reference proteome</keyword>
<keyword evidence="1" id="KW-1133">Transmembrane helix</keyword>
<reference evidence="2" key="2">
    <citation type="submission" date="2020-09" db="EMBL/GenBank/DDBJ databases">
        <authorList>
            <person name="Sun Q."/>
            <person name="Zhou Y."/>
        </authorList>
    </citation>
    <scope>NUCLEOTIDE SEQUENCE</scope>
    <source>
        <strain evidence="2">CGMCC 1.12827</strain>
    </source>
</reference>
<evidence type="ECO:0000313" key="2">
    <source>
        <dbReference type="EMBL" id="GGB37577.1"/>
    </source>
</evidence>
<dbReference type="RefSeq" id="WP_188587082.1">
    <property type="nucleotide sequence ID" value="NZ_BMGC01000020.1"/>
</dbReference>
<evidence type="ECO:0000256" key="1">
    <source>
        <dbReference type="SAM" id="Phobius"/>
    </source>
</evidence>